<gene>
    <name evidence="2" type="ORF">CBOVIS_LOCUS4484</name>
</gene>
<dbReference type="SMART" id="SM00034">
    <property type="entry name" value="CLECT"/>
    <property type="match status" value="1"/>
</dbReference>
<dbReference type="Gene3D" id="3.10.100.10">
    <property type="entry name" value="Mannose-Binding Protein A, subunit A"/>
    <property type="match status" value="1"/>
</dbReference>
<evidence type="ECO:0000313" key="2">
    <source>
        <dbReference type="EMBL" id="CAB3401788.1"/>
    </source>
</evidence>
<dbReference type="SUPFAM" id="SSF56436">
    <property type="entry name" value="C-type lectin-like"/>
    <property type="match status" value="1"/>
</dbReference>
<name>A0A8S1EP41_9PELO</name>
<sequence length="243" mass="27950">MCEEQFKFIKIYGEAVSGDDAVSCSTYRDKTDEFCYGTCSNQFTCLIAQMTDGYCKLCHYQSKPHIIKNDNQIVYIKTKMTLPAFTIIYTYEKTNATFYRFSCADRWNVYTRKNGQKIMLTVLQFGDDVYSRDEAAKRCHYFGAELGGIESSQELVHAQSFFSPSVGSVWAGAQRKPDAIDEYEWTDSTVTGTEMIKWDDGYPKGFDCLVIDVFTEKVQDRPCIDDYNVIPSFLCVRRVENTF</sequence>
<dbReference type="CDD" id="cd00037">
    <property type="entry name" value="CLECT"/>
    <property type="match status" value="1"/>
</dbReference>
<dbReference type="InterPro" id="IPR016186">
    <property type="entry name" value="C-type_lectin-like/link_sf"/>
</dbReference>
<protein>
    <recommendedName>
        <fullName evidence="1">C-type lectin domain-containing protein</fullName>
    </recommendedName>
</protein>
<dbReference type="InterPro" id="IPR016187">
    <property type="entry name" value="CTDL_fold"/>
</dbReference>
<dbReference type="InterPro" id="IPR001304">
    <property type="entry name" value="C-type_lectin-like"/>
</dbReference>
<dbReference type="Pfam" id="PF08277">
    <property type="entry name" value="PAN_3"/>
    <property type="match status" value="1"/>
</dbReference>
<feature type="domain" description="C-type lectin" evidence="1">
    <location>
        <begin position="125"/>
        <end position="230"/>
    </location>
</feature>
<comment type="caution">
    <text evidence="2">The sequence shown here is derived from an EMBL/GenBank/DDBJ whole genome shotgun (WGS) entry which is preliminary data.</text>
</comment>
<dbReference type="EMBL" id="CADEPM010000003">
    <property type="protein sequence ID" value="CAB3401788.1"/>
    <property type="molecule type" value="Genomic_DNA"/>
</dbReference>
<dbReference type="AlphaFoldDB" id="A0A8S1EP41"/>
<accession>A0A8S1EP41</accession>
<dbReference type="PANTHER" id="PTHR47629:SF5">
    <property type="entry name" value="C-TYPE LECTIN-RELATED"/>
    <property type="match status" value="1"/>
</dbReference>
<reference evidence="2 3" key="1">
    <citation type="submission" date="2020-04" db="EMBL/GenBank/DDBJ databases">
        <authorList>
            <person name="Laetsch R D."/>
            <person name="Stevens L."/>
            <person name="Kumar S."/>
            <person name="Blaxter L. M."/>
        </authorList>
    </citation>
    <scope>NUCLEOTIDE SEQUENCE [LARGE SCALE GENOMIC DNA]</scope>
</reference>
<dbReference type="PROSITE" id="PS50041">
    <property type="entry name" value="C_TYPE_LECTIN_2"/>
    <property type="match status" value="1"/>
</dbReference>
<organism evidence="2 3">
    <name type="scientific">Caenorhabditis bovis</name>
    <dbReference type="NCBI Taxonomy" id="2654633"/>
    <lineage>
        <taxon>Eukaryota</taxon>
        <taxon>Metazoa</taxon>
        <taxon>Ecdysozoa</taxon>
        <taxon>Nematoda</taxon>
        <taxon>Chromadorea</taxon>
        <taxon>Rhabditida</taxon>
        <taxon>Rhabditina</taxon>
        <taxon>Rhabditomorpha</taxon>
        <taxon>Rhabditoidea</taxon>
        <taxon>Rhabditidae</taxon>
        <taxon>Peloderinae</taxon>
        <taxon>Caenorhabditis</taxon>
    </lineage>
</organism>
<evidence type="ECO:0000259" key="1">
    <source>
        <dbReference type="PROSITE" id="PS50041"/>
    </source>
</evidence>
<dbReference type="Proteomes" id="UP000494206">
    <property type="component" value="Unassembled WGS sequence"/>
</dbReference>
<dbReference type="InterPro" id="IPR006583">
    <property type="entry name" value="PAN-3_domain"/>
</dbReference>
<evidence type="ECO:0000313" key="3">
    <source>
        <dbReference type="Proteomes" id="UP000494206"/>
    </source>
</evidence>
<proteinExistence type="predicted"/>
<keyword evidence="3" id="KW-1185">Reference proteome</keyword>
<dbReference type="PANTHER" id="PTHR47629">
    <property type="entry name" value="C-TYPE LECTIN-RELATED"/>
    <property type="match status" value="1"/>
</dbReference>